<dbReference type="AlphaFoldDB" id="A0A8J0R4J2"/>
<dbReference type="OMA" id="LASTQTW"/>
<reference evidence="3" key="1">
    <citation type="submission" date="2025-08" db="UniProtKB">
        <authorList>
            <consortium name="RefSeq"/>
        </authorList>
    </citation>
    <scope>IDENTIFICATION</scope>
    <source>
        <strain evidence="3">Nigerian</strain>
        <tissue evidence="3">Liver and blood</tissue>
    </source>
</reference>
<dbReference type="Proteomes" id="UP000008143">
    <property type="component" value="Chromosome 8"/>
</dbReference>
<dbReference type="Xenbase" id="XB-GENE-29086583">
    <property type="gene designation" value="LOC101732925"/>
</dbReference>
<dbReference type="InterPro" id="IPR039582">
    <property type="entry name" value="THTPA"/>
</dbReference>
<dbReference type="RefSeq" id="XP_004917593.1">
    <property type="nucleotide sequence ID" value="XM_004917536.4"/>
</dbReference>
<dbReference type="GeneID" id="101732925"/>
<dbReference type="PANTHER" id="PTHR14586:SF1">
    <property type="entry name" value="THIAMINE-TRIPHOSPHATASE"/>
    <property type="match status" value="1"/>
</dbReference>
<dbReference type="OrthoDB" id="546434at2759"/>
<proteinExistence type="predicted"/>
<sequence length="211" mass="23188">MNQESGSDRDKMPQADPPVHTVRIQQSYWVTDASEERLLQSGAVLLAREVTQVDYYDTDTYDLAMKGAWLSKSRGKWQLIVDQGGSDSTTANQKGDDPSDADAPTCYELLDEREIVAYLARLLPPGGKSSAQAVGDFIRQQGVRHYGNYQSVTRATYRLTDAYTVTLSAEPAAPKQAALIRGDVGIDGVTRGFQRMEELAGQLDLLPQTKA</sequence>
<evidence type="ECO:0000313" key="2">
    <source>
        <dbReference type="Proteomes" id="UP000008143"/>
    </source>
</evidence>
<dbReference type="Gene3D" id="2.40.320.10">
    <property type="entry name" value="Hypothetical Protein Pfu-838710-001"/>
    <property type="match status" value="1"/>
</dbReference>
<dbReference type="GO" id="GO:0050333">
    <property type="term" value="F:thiamine triphosphate phosphatase activity"/>
    <property type="evidence" value="ECO:0007669"/>
    <property type="project" value="InterPro"/>
</dbReference>
<evidence type="ECO:0000313" key="3">
    <source>
        <dbReference type="RefSeq" id="XP_004917593.1"/>
    </source>
</evidence>
<gene>
    <name evidence="3 4" type="primary">LOC101732925</name>
</gene>
<feature type="region of interest" description="Disordered" evidence="1">
    <location>
        <begin position="1"/>
        <end position="23"/>
    </location>
</feature>
<dbReference type="AGR" id="Xenbase:XB-GENE-29086583"/>
<feature type="compositionally biased region" description="Basic and acidic residues" evidence="1">
    <location>
        <begin position="1"/>
        <end position="13"/>
    </location>
</feature>
<evidence type="ECO:0000313" key="4">
    <source>
        <dbReference type="Xenbase" id="XB-GENE-29086583"/>
    </source>
</evidence>
<organism evidence="2 3">
    <name type="scientific">Xenopus tropicalis</name>
    <name type="common">Western clawed frog</name>
    <name type="synonym">Silurana tropicalis</name>
    <dbReference type="NCBI Taxonomy" id="8364"/>
    <lineage>
        <taxon>Eukaryota</taxon>
        <taxon>Metazoa</taxon>
        <taxon>Chordata</taxon>
        <taxon>Craniata</taxon>
        <taxon>Vertebrata</taxon>
        <taxon>Euteleostomi</taxon>
        <taxon>Amphibia</taxon>
        <taxon>Batrachia</taxon>
        <taxon>Anura</taxon>
        <taxon>Pipoidea</taxon>
        <taxon>Pipidae</taxon>
        <taxon>Xenopodinae</taxon>
        <taxon>Xenopus</taxon>
        <taxon>Silurana</taxon>
    </lineage>
</organism>
<protein>
    <submittedName>
        <fullName evidence="3">Uncharacterized protein LOC101732925</fullName>
    </submittedName>
</protein>
<dbReference type="PANTHER" id="PTHR14586">
    <property type="entry name" value="THIAMINE-TRIPHOSPHATASE"/>
    <property type="match status" value="1"/>
</dbReference>
<accession>A0A8J0R4J2</accession>
<keyword evidence="2" id="KW-1185">Reference proteome</keyword>
<evidence type="ECO:0000256" key="1">
    <source>
        <dbReference type="SAM" id="MobiDB-lite"/>
    </source>
</evidence>
<dbReference type="KEGG" id="xtr:101732925"/>
<feature type="region of interest" description="Disordered" evidence="1">
    <location>
        <begin position="83"/>
        <end position="102"/>
    </location>
</feature>
<name>A0A8J0R4J2_XENTR</name>